<dbReference type="PANTHER" id="PTHR47429:SF2">
    <property type="entry name" value="PROTEIN TWIN LOV 1"/>
    <property type="match status" value="1"/>
</dbReference>
<dbReference type="EMBL" id="FPBF01000006">
    <property type="protein sequence ID" value="SFU08837.1"/>
    <property type="molecule type" value="Genomic_DNA"/>
</dbReference>
<dbReference type="PROSITE" id="PS50112">
    <property type="entry name" value="PAS"/>
    <property type="match status" value="1"/>
</dbReference>
<feature type="domain" description="PAS" evidence="4">
    <location>
        <begin position="35"/>
        <end position="80"/>
    </location>
</feature>
<protein>
    <submittedName>
        <fullName evidence="5">PAS domain S-box-containing protein</fullName>
    </submittedName>
</protein>
<dbReference type="AlphaFoldDB" id="A0A1I7DB12"/>
<keyword evidence="2" id="KW-0288">FMN</keyword>
<accession>A0A1I7DB12</accession>
<evidence type="ECO:0000313" key="6">
    <source>
        <dbReference type="Proteomes" id="UP000199673"/>
    </source>
</evidence>
<dbReference type="NCBIfam" id="TIGR00229">
    <property type="entry name" value="sensory_box"/>
    <property type="match status" value="1"/>
</dbReference>
<proteinExistence type="predicted"/>
<organism evidence="5 6">
    <name type="scientific">Algoriphagus locisalis</name>
    <dbReference type="NCBI Taxonomy" id="305507"/>
    <lineage>
        <taxon>Bacteria</taxon>
        <taxon>Pseudomonadati</taxon>
        <taxon>Bacteroidota</taxon>
        <taxon>Cytophagia</taxon>
        <taxon>Cytophagales</taxon>
        <taxon>Cyclobacteriaceae</taxon>
        <taxon>Algoriphagus</taxon>
    </lineage>
</organism>
<dbReference type="STRING" id="305507.SAMN04489724_3846"/>
<dbReference type="Pfam" id="PF13426">
    <property type="entry name" value="PAS_9"/>
    <property type="match status" value="1"/>
</dbReference>
<reference evidence="6" key="1">
    <citation type="submission" date="2016-10" db="EMBL/GenBank/DDBJ databases">
        <authorList>
            <person name="Varghese N."/>
            <person name="Submissions S."/>
        </authorList>
    </citation>
    <scope>NUCLEOTIDE SEQUENCE [LARGE SCALE GENOMIC DNA]</scope>
    <source>
        <strain evidence="6">DSM 23445</strain>
    </source>
</reference>
<evidence type="ECO:0000256" key="3">
    <source>
        <dbReference type="ARBA" id="ARBA00022991"/>
    </source>
</evidence>
<dbReference type="OrthoDB" id="1120715at2"/>
<evidence type="ECO:0000256" key="2">
    <source>
        <dbReference type="ARBA" id="ARBA00022643"/>
    </source>
</evidence>
<gene>
    <name evidence="5" type="ORF">SAMN04489724_3846</name>
</gene>
<evidence type="ECO:0000256" key="1">
    <source>
        <dbReference type="ARBA" id="ARBA00022630"/>
    </source>
</evidence>
<dbReference type="InterPro" id="IPR035965">
    <property type="entry name" value="PAS-like_dom_sf"/>
</dbReference>
<name>A0A1I7DB12_9BACT</name>
<dbReference type="SUPFAM" id="SSF55785">
    <property type="entry name" value="PYP-like sensor domain (PAS domain)"/>
    <property type="match status" value="1"/>
</dbReference>
<dbReference type="PANTHER" id="PTHR47429">
    <property type="entry name" value="PROTEIN TWIN LOV 1"/>
    <property type="match status" value="1"/>
</dbReference>
<dbReference type="CDD" id="cd00130">
    <property type="entry name" value="PAS"/>
    <property type="match status" value="1"/>
</dbReference>
<dbReference type="InterPro" id="IPR000014">
    <property type="entry name" value="PAS"/>
</dbReference>
<keyword evidence="1" id="KW-0285">Flavoprotein</keyword>
<dbReference type="Proteomes" id="UP000199673">
    <property type="component" value="Unassembled WGS sequence"/>
</dbReference>
<keyword evidence="6" id="KW-1185">Reference proteome</keyword>
<dbReference type="Gene3D" id="3.30.450.20">
    <property type="entry name" value="PAS domain"/>
    <property type="match status" value="1"/>
</dbReference>
<keyword evidence="3" id="KW-0157">Chromophore</keyword>
<evidence type="ECO:0000259" key="4">
    <source>
        <dbReference type="PROSITE" id="PS50112"/>
    </source>
</evidence>
<evidence type="ECO:0000313" key="5">
    <source>
        <dbReference type="EMBL" id="SFU08837.1"/>
    </source>
</evidence>
<sequence length="149" mass="17058">MPLMSWDISNPAFGLRTKKLEELEALLHMSELNNWEVDLKEELSVTYEALVLTDSDQTILWVNHGFQAMTGYTPQFALGKKPRFLQGIKTCKKAKSRIGRNLALGKRISETLTNYRKNGEEYICQISIIPLINSTQDISHFLALETEIR</sequence>